<feature type="domain" description="RCK N-terminal" evidence="5">
    <location>
        <begin position="1"/>
        <end position="118"/>
    </location>
</feature>
<evidence type="ECO:0000259" key="6">
    <source>
        <dbReference type="PROSITE" id="PS51202"/>
    </source>
</evidence>
<dbReference type="Gene3D" id="3.40.50.720">
    <property type="entry name" value="NAD(P)-binding Rossmann-like Domain"/>
    <property type="match status" value="1"/>
</dbReference>
<keyword evidence="3" id="KW-0630">Potassium</keyword>
<evidence type="ECO:0000313" key="7">
    <source>
        <dbReference type="EMBL" id="ENO19100.1"/>
    </source>
</evidence>
<dbReference type="SUPFAM" id="SSF51735">
    <property type="entry name" value="NAD(P)-binding Rossmann-fold domains"/>
    <property type="match status" value="1"/>
</dbReference>
<proteinExistence type="predicted"/>
<dbReference type="InterPro" id="IPR006037">
    <property type="entry name" value="RCK_C"/>
</dbReference>
<dbReference type="AlphaFoldDB" id="N6W960"/>
<evidence type="ECO:0000256" key="4">
    <source>
        <dbReference type="ARBA" id="ARBA00023027"/>
    </source>
</evidence>
<feature type="domain" description="RCK C-terminal" evidence="6">
    <location>
        <begin position="133"/>
        <end position="215"/>
    </location>
</feature>
<dbReference type="HOGENOM" id="CLU_046525_2_4_11"/>
<dbReference type="InterPro" id="IPR006036">
    <property type="entry name" value="K_uptake_TrkA"/>
</dbReference>
<dbReference type="PROSITE" id="PS51202">
    <property type="entry name" value="RCK_C"/>
    <property type="match status" value="1"/>
</dbReference>
<dbReference type="InterPro" id="IPR050721">
    <property type="entry name" value="Trk_Ktr_HKT_K-transport"/>
</dbReference>
<evidence type="ECO:0000256" key="1">
    <source>
        <dbReference type="ARBA" id="ARBA00017378"/>
    </source>
</evidence>
<keyword evidence="7" id="KW-0560">Oxidoreductase</keyword>
<dbReference type="InterPro" id="IPR003148">
    <property type="entry name" value="RCK_N"/>
</dbReference>
<gene>
    <name evidence="7" type="primary">trkA</name>
    <name evidence="7" type="ORF">HMPREF9004_0019</name>
</gene>
<keyword evidence="2" id="KW-0406">Ion transport</keyword>
<dbReference type="PANTHER" id="PTHR43833">
    <property type="entry name" value="POTASSIUM CHANNEL PROTEIN 2-RELATED-RELATED"/>
    <property type="match status" value="1"/>
</dbReference>
<dbReference type="PRINTS" id="PR00335">
    <property type="entry name" value="KUPTAKETRKA"/>
</dbReference>
<dbReference type="Proteomes" id="UP000013015">
    <property type="component" value="Unassembled WGS sequence"/>
</dbReference>
<dbReference type="GO" id="GO:0016491">
    <property type="term" value="F:oxidoreductase activity"/>
    <property type="evidence" value="ECO:0007669"/>
    <property type="project" value="UniProtKB-KW"/>
</dbReference>
<dbReference type="PANTHER" id="PTHR43833:SF8">
    <property type="entry name" value="TRK SYSTEM POTASSIUM UPTAKE PROTEIN TRKA"/>
    <property type="match status" value="1"/>
</dbReference>
<sequence length="221" mass="24173">MHFVIMGCGRVGSLIATALDADGHSVAVIDMDPKAFSRLPANFSGRRVTGFGMDRGALKQAGIKDAYAFAAVSSGDNSNVIAARIAQEVFHVEHVVARIYDPQRAFVYERLGIPTVATVKRTAESVMRRMLPPDASVIWTHPTGEVSLVTATPEESWYGMAFPIVEELTGERIAFVSRLGTIIPARPDLVIQEHDQLYFAVAGNNSTRLRDILTNEPNFQD</sequence>
<protein>
    <recommendedName>
        <fullName evidence="1">Trk system potassium uptake protein TrkA</fullName>
    </recommendedName>
</protein>
<evidence type="ECO:0000313" key="8">
    <source>
        <dbReference type="Proteomes" id="UP000013015"/>
    </source>
</evidence>
<dbReference type="Pfam" id="PF02254">
    <property type="entry name" value="TrkA_N"/>
    <property type="match status" value="1"/>
</dbReference>
<comment type="caution">
    <text evidence="7">The sequence shown here is derived from an EMBL/GenBank/DDBJ whole genome shotgun (WGS) entry which is preliminary data.</text>
</comment>
<keyword evidence="2" id="KW-0813">Transport</keyword>
<dbReference type="GO" id="GO:0005886">
    <property type="term" value="C:plasma membrane"/>
    <property type="evidence" value="ECO:0007669"/>
    <property type="project" value="InterPro"/>
</dbReference>
<evidence type="ECO:0000256" key="3">
    <source>
        <dbReference type="ARBA" id="ARBA00022958"/>
    </source>
</evidence>
<dbReference type="InterPro" id="IPR036291">
    <property type="entry name" value="NAD(P)-bd_dom_sf"/>
</dbReference>
<evidence type="ECO:0000259" key="5">
    <source>
        <dbReference type="PROSITE" id="PS51201"/>
    </source>
</evidence>
<keyword evidence="2" id="KW-0633">Potassium transport</keyword>
<dbReference type="eggNOG" id="COG0569">
    <property type="taxonomic scope" value="Bacteria"/>
</dbReference>
<dbReference type="STRING" id="888050.HMPREF9004_0019"/>
<organism evidence="7 8">
    <name type="scientific">Schaalia cardiffensis F0333</name>
    <dbReference type="NCBI Taxonomy" id="888050"/>
    <lineage>
        <taxon>Bacteria</taxon>
        <taxon>Bacillati</taxon>
        <taxon>Actinomycetota</taxon>
        <taxon>Actinomycetes</taxon>
        <taxon>Actinomycetales</taxon>
        <taxon>Actinomycetaceae</taxon>
        <taxon>Schaalia</taxon>
    </lineage>
</organism>
<evidence type="ECO:0000256" key="2">
    <source>
        <dbReference type="ARBA" id="ARBA00022538"/>
    </source>
</evidence>
<name>N6W960_9ACTO</name>
<dbReference type="PROSITE" id="PS51201">
    <property type="entry name" value="RCK_N"/>
    <property type="match status" value="1"/>
</dbReference>
<dbReference type="GO" id="GO:0015079">
    <property type="term" value="F:potassium ion transmembrane transporter activity"/>
    <property type="evidence" value="ECO:0007669"/>
    <property type="project" value="InterPro"/>
</dbReference>
<keyword evidence="4" id="KW-0520">NAD</keyword>
<reference evidence="7 8" key="1">
    <citation type="submission" date="2013-03" db="EMBL/GenBank/DDBJ databases">
        <title>Reference genome for the Human Microbiome Project.</title>
        <authorList>
            <person name="Aqrawi P."/>
            <person name="Ayvaz T."/>
            <person name="Bess C."/>
            <person name="Blankenburg K."/>
            <person name="Coyle M."/>
            <person name="Deng J."/>
            <person name="Forbes L."/>
            <person name="Fowler G."/>
            <person name="Francisco L."/>
            <person name="Fu Q."/>
            <person name="Gibbs R."/>
            <person name="Gross S."/>
            <person name="Gubbala S."/>
            <person name="Hale W."/>
            <person name="Hemphill L."/>
            <person name="Highlander S."/>
            <person name="Hirani K."/>
            <person name="Jackson L."/>
            <person name="Jakkamsetti A."/>
            <person name="Javaid M."/>
            <person name="Jayaseelan J.C."/>
            <person name="Jiang H."/>
            <person name="Joshi V."/>
            <person name="Korchina V."/>
            <person name="Kovar C."/>
            <person name="Lara F."/>
            <person name="Lee S."/>
            <person name="Liu Y."/>
            <person name="Mata R."/>
            <person name="Mathew T."/>
            <person name="Munidasa M."/>
            <person name="Muzny D."/>
            <person name="Nazareth L."/>
            <person name="Ngo R."/>
            <person name="Nguyen L."/>
            <person name="Nguyen N."/>
            <person name="Okwuonu G."/>
            <person name="Ongeri F."/>
            <person name="Palculict T."/>
            <person name="Patil S."/>
            <person name="Petrosino J."/>
            <person name="Pham C."/>
            <person name="Pham P."/>
            <person name="Pu L.-L."/>
            <person name="Qin X."/>
            <person name="Qu J."/>
            <person name="Reid J."/>
            <person name="Ross M."/>
            <person name="Ruth R."/>
            <person name="Saada N."/>
            <person name="San Lucas F."/>
            <person name="Santibanez J."/>
            <person name="Shang Y."/>
            <person name="Simmons D."/>
            <person name="Song X.-Z."/>
            <person name="Tang L.-Y."/>
            <person name="Thornton R."/>
            <person name="Warren J."/>
            <person name="Weissenberger G."/>
            <person name="Wilczek-Boney K."/>
            <person name="Worley K."/>
            <person name="Youmans B."/>
            <person name="Zhang J."/>
            <person name="Zhang L."/>
            <person name="Zhao Z."/>
            <person name="Zhou C."/>
            <person name="Zhu D."/>
            <person name="Zhu Y."/>
        </authorList>
    </citation>
    <scope>NUCLEOTIDE SEQUENCE [LARGE SCALE GENOMIC DNA]</scope>
    <source>
        <strain evidence="7 8">F0333</strain>
    </source>
</reference>
<keyword evidence="8" id="KW-1185">Reference proteome</keyword>
<dbReference type="EMBL" id="AQHZ01000001">
    <property type="protein sequence ID" value="ENO19100.1"/>
    <property type="molecule type" value="Genomic_DNA"/>
</dbReference>
<dbReference type="PATRIC" id="fig|888050.3.peg.18"/>
<accession>N6W960</accession>